<evidence type="ECO:0000313" key="1">
    <source>
        <dbReference type="EMBL" id="CAO88918.1"/>
    </source>
</evidence>
<protein>
    <submittedName>
        <fullName evidence="1">Similarity</fullName>
    </submittedName>
</protein>
<dbReference type="EMBL" id="AM778891">
    <property type="protein sequence ID" value="CAO88918.1"/>
    <property type="molecule type" value="Genomic_DNA"/>
</dbReference>
<name>A8YAV0_MICA7</name>
<accession>A8YAV0</accession>
<sequence length="56" mass="6374">MGFIFHFHEGETAFALCVFVNGNMNPFNLAVVLKDLDQILLGNLVREITNKNRHNT</sequence>
<reference evidence="1" key="1">
    <citation type="submission" date="2007-08" db="EMBL/GenBank/DDBJ databases">
        <authorList>
            <person name="Frangeul L."/>
        </authorList>
    </citation>
    <scope>NUCLEOTIDE SEQUENCE</scope>
    <source>
        <strain evidence="1">PCC 7806</strain>
    </source>
</reference>
<gene>
    <name evidence="1" type="ORF">IPF_5977</name>
</gene>
<dbReference type="AlphaFoldDB" id="A8YAV0"/>
<organism evidence="1">
    <name type="scientific">Microcystis aeruginosa (strain PCC 7806)</name>
    <dbReference type="NCBI Taxonomy" id="267872"/>
    <lineage>
        <taxon>Bacteria</taxon>
        <taxon>Bacillati</taxon>
        <taxon>Cyanobacteriota</taxon>
        <taxon>Cyanophyceae</taxon>
        <taxon>Oscillatoriophycideae</taxon>
        <taxon>Chroococcales</taxon>
        <taxon>Microcystaceae</taxon>
        <taxon>Microcystis</taxon>
    </lineage>
</organism>
<proteinExistence type="predicted"/>